<dbReference type="Pfam" id="PF12780">
    <property type="entry name" value="AAA_8"/>
    <property type="match status" value="1"/>
</dbReference>
<dbReference type="Pfam" id="PF03028">
    <property type="entry name" value="Dynein_heavy"/>
    <property type="match status" value="1"/>
</dbReference>
<organism evidence="17 18">
    <name type="scientific">Globisporangium ultimum (strain ATCC 200006 / CBS 805.95 / DAOM BR144)</name>
    <name type="common">Pythium ultimum</name>
    <dbReference type="NCBI Taxonomy" id="431595"/>
    <lineage>
        <taxon>Eukaryota</taxon>
        <taxon>Sar</taxon>
        <taxon>Stramenopiles</taxon>
        <taxon>Oomycota</taxon>
        <taxon>Peronosporomycetes</taxon>
        <taxon>Pythiales</taxon>
        <taxon>Pythiaceae</taxon>
        <taxon>Globisporangium</taxon>
    </lineage>
</organism>
<dbReference type="HOGENOM" id="CLU_000038_4_0_1"/>
<dbReference type="Pfam" id="PF08385">
    <property type="entry name" value="DHC_N1"/>
    <property type="match status" value="1"/>
</dbReference>
<dbReference type="Gene3D" id="3.10.490.20">
    <property type="match status" value="1"/>
</dbReference>
<keyword evidence="13" id="KW-0966">Cell projection</keyword>
<evidence type="ECO:0000259" key="16">
    <source>
        <dbReference type="SMART" id="SM00382"/>
    </source>
</evidence>
<dbReference type="VEuPathDB" id="FungiDB:PYU1_G012349"/>
<dbReference type="GO" id="GO:0007018">
    <property type="term" value="P:microtubule-based movement"/>
    <property type="evidence" value="ECO:0007669"/>
    <property type="project" value="InterPro"/>
</dbReference>
<dbReference type="InterPro" id="IPR013594">
    <property type="entry name" value="Dynein_heavy_tail"/>
</dbReference>
<keyword evidence="18" id="KW-1185">Reference proteome</keyword>
<dbReference type="Gene3D" id="1.20.920.30">
    <property type="match status" value="1"/>
</dbReference>
<dbReference type="InterPro" id="IPR003593">
    <property type="entry name" value="AAA+_ATPase"/>
</dbReference>
<dbReference type="Gene3D" id="1.20.58.1120">
    <property type="match status" value="1"/>
</dbReference>
<reference evidence="18" key="2">
    <citation type="submission" date="2010-04" db="EMBL/GenBank/DDBJ databases">
        <authorList>
            <person name="Buell R."/>
            <person name="Hamilton J."/>
            <person name="Hostetler J."/>
        </authorList>
    </citation>
    <scope>NUCLEOTIDE SEQUENCE [LARGE SCALE GENOMIC DNA]</scope>
    <source>
        <strain evidence="18">DAOM:BR144</strain>
    </source>
</reference>
<feature type="compositionally biased region" description="Polar residues" evidence="15">
    <location>
        <begin position="1680"/>
        <end position="1691"/>
    </location>
</feature>
<dbReference type="InterPro" id="IPR041589">
    <property type="entry name" value="DNAH3_AAA_lid_1"/>
</dbReference>
<keyword evidence="4" id="KW-0493">Microtubule</keyword>
<dbReference type="InterPro" id="IPR024317">
    <property type="entry name" value="Dynein_heavy_chain_D4_dom"/>
</dbReference>
<dbReference type="Gene3D" id="1.20.140.100">
    <property type="entry name" value="Dynein heavy chain, N-terminal domain 2"/>
    <property type="match status" value="1"/>
</dbReference>
<dbReference type="GO" id="GO:0045505">
    <property type="term" value="F:dynein intermediate chain binding"/>
    <property type="evidence" value="ECO:0007669"/>
    <property type="project" value="InterPro"/>
</dbReference>
<dbReference type="FunFam" id="1.10.8.710:FF:000007">
    <property type="entry name" value="Putative dynein heavy chain"/>
    <property type="match status" value="1"/>
</dbReference>
<feature type="region of interest" description="Disordered" evidence="15">
    <location>
        <begin position="4741"/>
        <end position="4772"/>
    </location>
</feature>
<dbReference type="Pfam" id="PF18198">
    <property type="entry name" value="AAA_lid_11"/>
    <property type="match status" value="1"/>
</dbReference>
<dbReference type="InterPro" id="IPR042228">
    <property type="entry name" value="Dynein_linker_3"/>
</dbReference>
<evidence type="ECO:0000256" key="7">
    <source>
        <dbReference type="ARBA" id="ARBA00022840"/>
    </source>
</evidence>
<dbReference type="Gene3D" id="1.10.8.1220">
    <property type="match status" value="1"/>
</dbReference>
<feature type="region of interest" description="Disordered" evidence="15">
    <location>
        <begin position="3824"/>
        <end position="3901"/>
    </location>
</feature>
<feature type="coiled-coil region" evidence="14">
    <location>
        <begin position="3693"/>
        <end position="3755"/>
    </location>
</feature>
<dbReference type="Pfam" id="PF18199">
    <property type="entry name" value="Dynein_C"/>
    <property type="match status" value="1"/>
</dbReference>
<dbReference type="Proteomes" id="UP000019132">
    <property type="component" value="Unassembled WGS sequence"/>
</dbReference>
<evidence type="ECO:0000256" key="2">
    <source>
        <dbReference type="ARBA" id="ARBA00008887"/>
    </source>
</evidence>
<dbReference type="PANTHER" id="PTHR46532">
    <property type="entry name" value="MALE FERTILITY FACTOR KL5"/>
    <property type="match status" value="1"/>
</dbReference>
<feature type="region of interest" description="Disordered" evidence="15">
    <location>
        <begin position="1"/>
        <end position="24"/>
    </location>
</feature>
<dbReference type="InterPro" id="IPR027417">
    <property type="entry name" value="P-loop_NTPase"/>
</dbReference>
<keyword evidence="6" id="KW-0547">Nucleotide-binding</keyword>
<keyword evidence="11" id="KW-0505">Motor protein</keyword>
<evidence type="ECO:0000256" key="10">
    <source>
        <dbReference type="ARBA" id="ARBA00023069"/>
    </source>
</evidence>
<dbReference type="SMART" id="SM00382">
    <property type="entry name" value="AAA"/>
    <property type="match status" value="3"/>
</dbReference>
<feature type="compositionally biased region" description="Polar residues" evidence="15">
    <location>
        <begin position="749"/>
        <end position="764"/>
    </location>
</feature>
<keyword evidence="8" id="KW-0243">Dynein</keyword>
<feature type="region of interest" description="Disordered" evidence="15">
    <location>
        <begin position="743"/>
        <end position="764"/>
    </location>
</feature>
<dbReference type="InterPro" id="IPR013602">
    <property type="entry name" value="Dynein_heavy_linker"/>
</dbReference>
<dbReference type="InterPro" id="IPR041658">
    <property type="entry name" value="AAA_lid_11"/>
</dbReference>
<dbReference type="Gene3D" id="6.10.140.1060">
    <property type="match status" value="1"/>
</dbReference>
<feature type="compositionally biased region" description="Basic and acidic residues" evidence="15">
    <location>
        <begin position="3875"/>
        <end position="3890"/>
    </location>
</feature>
<feature type="region of interest" description="Disordered" evidence="15">
    <location>
        <begin position="265"/>
        <end position="289"/>
    </location>
</feature>
<dbReference type="InterPro" id="IPR026983">
    <property type="entry name" value="DHC"/>
</dbReference>
<keyword evidence="9 14" id="KW-0175">Coiled coil</keyword>
<evidence type="ECO:0000313" key="18">
    <source>
        <dbReference type="Proteomes" id="UP000019132"/>
    </source>
</evidence>
<dbReference type="InterPro" id="IPR042222">
    <property type="entry name" value="Dynein_2_N"/>
</dbReference>
<dbReference type="Gene3D" id="3.40.50.300">
    <property type="entry name" value="P-loop containing nucleotide triphosphate hydrolases"/>
    <property type="match status" value="5"/>
</dbReference>
<feature type="domain" description="AAA+ ATPase" evidence="16">
    <location>
        <begin position="2154"/>
        <end position="2326"/>
    </location>
</feature>
<dbReference type="Gene3D" id="3.20.180.20">
    <property type="entry name" value="Dynein heavy chain, N-terminal domain 2"/>
    <property type="match status" value="1"/>
</dbReference>
<dbReference type="InterPro" id="IPR041466">
    <property type="entry name" value="Dynein_AAA5_ext"/>
</dbReference>
<evidence type="ECO:0000256" key="11">
    <source>
        <dbReference type="ARBA" id="ARBA00023175"/>
    </source>
</evidence>
<feature type="region of interest" description="Disordered" evidence="15">
    <location>
        <begin position="1676"/>
        <end position="1703"/>
    </location>
</feature>
<dbReference type="Pfam" id="PF12781">
    <property type="entry name" value="AAA_9"/>
    <property type="match status" value="1"/>
</dbReference>
<dbReference type="GO" id="GO:0051959">
    <property type="term" value="F:dynein light intermediate chain binding"/>
    <property type="evidence" value="ECO:0007669"/>
    <property type="project" value="InterPro"/>
</dbReference>
<dbReference type="GO" id="GO:0005858">
    <property type="term" value="C:axonemal dynein complex"/>
    <property type="evidence" value="ECO:0007669"/>
    <property type="project" value="TreeGrafter"/>
</dbReference>
<dbReference type="Gene3D" id="1.20.920.20">
    <property type="match status" value="1"/>
</dbReference>
<dbReference type="Gene3D" id="1.10.472.130">
    <property type="match status" value="1"/>
</dbReference>
<feature type="domain" description="AAA+ ATPase" evidence="16">
    <location>
        <begin position="3220"/>
        <end position="3356"/>
    </location>
</feature>
<dbReference type="FunFam" id="1.20.920.20:FF:000001">
    <property type="entry name" value="dynein heavy chain 2, axonemal"/>
    <property type="match status" value="1"/>
</dbReference>
<dbReference type="Gene3D" id="1.20.1270.280">
    <property type="match status" value="1"/>
</dbReference>
<comment type="similarity">
    <text evidence="2">Belongs to the dynein heavy chain family.</text>
</comment>
<dbReference type="InParanoid" id="K3X576"/>
<evidence type="ECO:0000256" key="12">
    <source>
        <dbReference type="ARBA" id="ARBA00023212"/>
    </source>
</evidence>
<dbReference type="Pfam" id="PF12775">
    <property type="entry name" value="AAA_7"/>
    <property type="match status" value="1"/>
</dbReference>
<dbReference type="eggNOG" id="KOG3595">
    <property type="taxonomic scope" value="Eukaryota"/>
</dbReference>
<dbReference type="FunFam" id="1.20.140.100:FF:000001">
    <property type="entry name" value="dynein heavy chain 17, axonemal"/>
    <property type="match status" value="1"/>
</dbReference>
<evidence type="ECO:0000256" key="15">
    <source>
        <dbReference type="SAM" id="MobiDB-lite"/>
    </source>
</evidence>
<dbReference type="Pfam" id="PF08393">
    <property type="entry name" value="DHC_N2"/>
    <property type="match status" value="2"/>
</dbReference>
<dbReference type="Gene3D" id="1.10.8.710">
    <property type="match status" value="1"/>
</dbReference>
<sequence length="5172" mass="575791">DVVPETPESLQPPPTQSQQAPPKDDARVEFIRRHVMRTFPAVKLEFLSKKFASENVATMLFEFLHLPDARLLLFTDHGNETSGMALEVYAVPPPKLFTPSKNTCVLYLVKTTKAAVSVDKYHDEILSGTLERNALESLSLLLHEILIPLIGNPRNQRQWPEIVTTSVINNVHGFFSSLQITVGQTRGATCLPLPWDQILTESAASGSSSAKAPMSQHSASAIANGGMASPGTTGLGLVKDQVHGLEGCLITWTKQIKNILKQDPESMLNSNSNGKRSGSNTSLGSGSGASVHVGPMEELHFWAAKSTNLNSIFAQLQSDSVRKVLQYLDASKSTYNVPFAKLCKEVFLARAEANDNSHFLQPLAKWFDRLSRSDGTSFPEIRDLFRPIFHSILLVWKCSRFYNTPTRLVVLIRQICNEIIRKAMGYLNGKKLFELIDQDELEQANAMLLVSLQVCAHFKSVYFDYKARSTIEVPGNPWRIQNNALFVRLDAFLERCHDVLELTQMIYQFQKLAVMEIGGTKGKTLTTSVHQIYADFQDTLLQMKSVHYDLMDLDAKHFEDDFYAFRSKNKELERRLASVINQAFDDAKTITGRFKCLDCFEDLLDRAIIKNELERKHMTLITSYANDLHVVQQIFIESREHPPIPSNLPPFAGAVTWCRGLAERIRFPMEKLQQISPRIVLEREDAKEAMKMYTNVMAMLQEYEVQMVKQWGVSIETSSKAKLKLPLIRRELAVPSPQAAVVPGLADPASSSTASGQQPPGTPSISSSVNGLLVVNFDPALVQLLREVKYFQILGLEIPEDALAIYKKAEVFRRQTGNLELIVDMYNSIHSNLLPVERPLVKTYLERMDQALNKGIKALNWKSHGIDVFLKESMTDVNEANSLLSQMKTHQARVHELLEMWQTPPLLFERKTTKPLTVDEFEELQLTLCHQKYHLIKEGGNEIHRLLKDTLKYLRVSQGSPDWRAYVDYVSGMVEDGLTRVVLQSLTHLRDQLDPKRIESDDLSALLEVELDLYGKDVVYFPTIGSTSAKTGLRDLILRRVEAILACATVFKRLDTSEGSYLKEMRENVHAQQLIADISGFLDDNERACAAFRIELTKYEYLWTTELPPMFLEFLETAWRPYPYALDELPAGPGGSNGGRIVHADHLQIAASTTSVAIANVSSSAVPLTPAAAKKSLVLGSGGVTTPMPPPPMPAQLLDLSKFEERIQFFLSLQNEISEAKHVRDVGFVRVNSLPIKQTLSTWVTKWIYMFTQYLHDRVMNQLTWMDTFMQRVNFGLDQEIDAHGAIEHDKNALMHCMHYIRDVRRLMREDLLVNFAPLKEIVTVLKQNGIALDMSYIGKDPVLVFLDQAPLRWENMVNKTFKKKEAIQPLQNQMVESIRVEIAEFHRRLAILKDDFLVTAPFHAPAQPHVISEVYESLDAYHDKLALVEADAARLIELEDMFELAPSKYDVLSALRSQFVMLKQVWDLVALLHAVFTMKWQPLLWHDVNTDELMDEVDEVERQRNALFPPATRAKLKDWPIYKYLEQKLLEMTVILPLIKSLCSPVMRDRHWKSLMVLTRKHFDLNLNQSGGSTSGGTNGNNSMLRFEEVLKLELFRHVNEVNELVEMASREFKIEQQLFAIESTWKILELEFVAYKTAGSPATAVSSSTSSSSKLPAPKRELQRIASTGLDDIHTRSTDSIGAQSTSSHSGDDTSERSPGAVAFDGDVMILKPPNAIIERLEEHQLQLQTMAGMGKFVTYFKDKVFEWQLRLGNVDIVLKLWMALQRQWCSLESIFLSASGDIQRQLPSEYQRFQHVDEEMKELFLDAQRTPSVIVTCCQRDGRELVLRDLQSELEVCQKALNQYLDGKKDVFPRFYFVSNASLLEILSNGNAPPKLQPHFGNCFDGIKSFEFELVHPDPSAASSLNSSDRRKTLSASSSGTTIVERYLAMAMISKEGEVVRFLDSHLIHGPVENWFNDLVTVMQDALRQRIFEAVESSALWGVDCARHTWVFEFPAQVALVGSQVVWTEEVEAALEELENGTEDAVKKYWDVCTVRLEELIKLVQKSDMSALDRQKVIMLITIDVHARDVVQSLITKKVTSSLDFQWQSQLRYYLANVASSTGQKKEVHIKICDFRSFYSYEYSGNCGRLVITPLTDRCYVTLTTALRLCLGGAPAGPAGTGKTETTKDLARGMGLQCYVFNCSDQMNYKTMADIFRGLAQTGAWGCFDEFNRISVEVLSVVATQVKTVLDATTLLVVPPRGSTASLATGDERGAGGHDSSATASSVLVMPHTGTCDFFGKTIALVPTVGFFITMNPGYAGRAELPENLKALFRSCAMIKPDLQPICENMLMAEGFLKARSLSIKFVTLYDLSSELLSKQKHYDWGLRAVKSVLLVAGSLRRAQSMLSEDVVLMQVLRDFNTPKIMPSDYPVFLGLLNDLFPGQVLPHRTNEALKAKCARVCQQLQLQPEEGFLKKVIEYDDVLCVRHSVMLIGPAGCGKSTIWTTLAACHNFNTSNSSAEQTVSDGTASTTEVSKPSTVFESVNPKAITADELYGYMTLDNDWKDGVLSSVMRAMSKDIAPYSESQTYKWVVLDGDIDAVWIESMNTVMDDNKVLTLVSNERIPLTHAMRLVFEISSLANATPATVSRAGIIYVHDGDIGWHPYVDSWVQRRESASESAVLPGLFVKYMEALFGVLHDCKLQPIVPIPPIAMVEALCRLLDGLLHSVSEAEKTPELLENAFIYCALWAFGGALDGDRGNDQRKVFSSALKSIAKYKFSGIAAAPSQSSGGSSSGDPSSLLGQLSLFDVHFDIHKNEIAPWSDKVLFASGSGTGDTSATPGDGPYSSLLVPTVESTRLHSLLALLLAHGSPTLLVGCSGSGKSSIVQDHLKSLDDDLTSAYINLHHYMDARQLQSQLEQYVEKRSGRVYGPAHNRKLVYFLDDLNMPFAEVYGTQTALALLRQYMDYSAWYDRHDLTIKKTIHDVQFLGCMNHKAGSFTINPRLQRHFSTLCVNIPHKPDLVHIYTTLLSQHLQSFSDRIKKLVPALVAASVDLYYDVRANFLPTATKFHHVFSMRELSSVFQGMFLARPESFVNQTQTLRFSRLWLHECYRVFSDRMASASEIQRFTDMIVEQTKKHLEDDQTELFAPPLICVGFLNGIDSGNSSTPSSAGNGSESDRDSNAVLTNYAPILEKAHLTTWLETKLKEYNDVHPVMDLVLFDQALEHITRIVRILSSPRGNALLIGVGGSGKQSLSRLAAFICGYALSTLSVSASPTYGVTELKEDLKDVYRRAGVRPAKPLVLLLTDSQLVDPHFLVPLNDMLTSGYIPDLFGAEELDAMIASLRGDAKARGIPDTKEQLHEFFFDRVRSNVHLILALSPVGCDLRVRCRNFPSLVNCCTIDWFYAWPKEALVDVSFQFLKDLELGTQAIQENVCHHMAEMHASVTAASTLYAKSYGRFNYVTPTSFLELIRFYRMLLSSKRSAQWTKIKRLEVGLATLKKTAMDVAGLQDELKKTMKKVDERKKATDALLEQMGKQRGDAEVKQRRADEERAKAAKAAEIATSIEAQSAIELAIAKPALDAAQQAVNCLNKASLTELKSMGKPPPGVDKVTAAVLMLVKNETKNFSWDNAKKMMAKVDVFKQQLEQFDKENIPPEIVARVDPLIFEDPNFNFEKMKSKSVAAANLCVWVVNIIAFHHVYVRVKPLMDTLEDARKTKADADIELAAVQKLVAEVEAQLNALQTSFRDATNDKAKVEAEAHACQERLSLAERLVNGLASENERWSREIDALRAGESALIGDTLLAAGFVSYIGAFNSSLRSQLWRHTWLPDLLTREIPITLGLPGGDSSGNSHGARGLDPARGMDNGMLTVNGSDTSDNLHRDDSGSVSSLHGDSDSDRRGNGDGRPDGDDDGVINGLDPVQVLSDSSAIAQWMNEGLPADRISIENGCIITSCERWPLLVDPQLQGILWLRSRDVGQQQQENHETGGTSGVEGEAPAPLVVLHQSQKHWMKTLKTAISTGQSVILENLGEIIDAALEPVLMRQVFKKGRNWFLQVAAEEIEYDPRFRLYLHTKLPNPHYRPEILAYCTLIDFSVTESGLEDQILANIVNLEQPALETQKQALQQEFNGYQIQLLHLENQLLERLSNAPDDILSDVPLIEGLEKTKLTANEVALALVKGKEAEKDINLAREVYRPVASEASMLYFLMGQLCKVNHMYRYSLESFMTFFYVAMSSVARPAASAAAAAGNASSSPTLDTSVATTSTTTGGYQSSVASYTAAFERVPILKEALRWTLFTMVVRGLFEEHKVLFLTQLVLSLLRRGIIGLNSGYSEETARFLLQGPKVVGPENSILWLSDSQWQSLHALTTLEPFERFVADLEESEARFKEWYNAMSPEMEKLPLDWRELDKAAPFLKLLVVKCMRPDRLTQAISNFIATTLPNGAQYINCDGQLNSFAILKRAFKESTPWTPMYFILSPGTDVVGDVDKLAVQDQERIKGVDYHNIALGQGQETIAMKTLQLSVENGHWVILNNVHLMPKWLVELDKWLEQISKTSKTASYASLNLNVSSMAAASSGGSGQGARSRSIVAGSGGLHPSFRLFITSDPSPAIPIGLLERAIKLTNEPPTGLKANVKRAFCCFPKSQVDDLEPRTRCILFAMCYFHSLMLERKKFGAQGFNMMYPFAASDLLASSTVLKNYMENAPARVPWQDLRYLFGEIMYGGHIVNEFDRLVCTTYLSYFLRDELLEELCMVPYADDSSGGGGGAGSSGGGGGDAGGSGSGGGDGGSSGDGGGGGSAGYLRGAFLAPKLMSGFDRILEHIDHALQNDTPTAFGLHPNAEVAFRTDHGEKLVKMILRLTRADDNCGAATTSKDSVDTVQMVAEGVLQDILENYREFRFDLHELFFKSSEVLSAASKAGASSGKSGRSASSAAAVAMAAAEEMDPHQNVLLQECERMNYLLNEMTQSLVELEMGLRGEITLTDAMEKLQDCLYYEKIPPSWEAVAFPSRRSLAPWLANLQQRIAQLQEWSAQAPELPLVIWFPGLFNPQSFLTAVLQTASRKNALELDKLTIVTDITKRNVDAIDAPSRDGQYIHGLALEGARWDFSNGMLDTSLPKEMYVVMPVINCRAMLAVRKDGGERLAGGSSGNTGAFECPVYKTQQRGPTYVFTAQLRTKSPPSKWILAGVALLMEIV</sequence>
<keyword evidence="3" id="KW-0963">Cytoplasm</keyword>
<comment type="subcellular location">
    <subcellularLocation>
        <location evidence="1">Cytoplasm</location>
        <location evidence="1">Cytoskeleton</location>
        <location evidence="1">Cilium axoneme</location>
    </subcellularLocation>
</comment>
<dbReference type="GO" id="GO:0005524">
    <property type="term" value="F:ATP binding"/>
    <property type="evidence" value="ECO:0007669"/>
    <property type="project" value="UniProtKB-KW"/>
</dbReference>
<accession>K3X576</accession>
<dbReference type="Pfam" id="PF17852">
    <property type="entry name" value="Dynein_AAA_lid"/>
    <property type="match status" value="1"/>
</dbReference>
<keyword evidence="5" id="KW-0677">Repeat</keyword>
<dbReference type="Gene3D" id="1.10.287.2620">
    <property type="match status" value="1"/>
</dbReference>
<protein>
    <recommendedName>
        <fullName evidence="16">AAA+ ATPase domain-containing protein</fullName>
    </recommendedName>
</protein>
<dbReference type="InterPro" id="IPR035706">
    <property type="entry name" value="AAA_9"/>
</dbReference>
<feature type="domain" description="AAA+ ATPase" evidence="16">
    <location>
        <begin position="2851"/>
        <end position="3004"/>
    </location>
</feature>
<keyword evidence="10" id="KW-0969">Cilium</keyword>
<dbReference type="STRING" id="431595.K3X576"/>
<keyword evidence="12" id="KW-0206">Cytoskeleton</keyword>
<dbReference type="EnsemblProtists" id="PYU1_T012375">
    <property type="protein sequence ID" value="PYU1_T012375"/>
    <property type="gene ID" value="PYU1_G012349"/>
</dbReference>
<evidence type="ECO:0000256" key="14">
    <source>
        <dbReference type="SAM" id="Coils"/>
    </source>
</evidence>
<name>K3X576_GLOUD</name>
<dbReference type="GO" id="GO:0005874">
    <property type="term" value="C:microtubule"/>
    <property type="evidence" value="ECO:0007669"/>
    <property type="project" value="UniProtKB-KW"/>
</dbReference>
<dbReference type="OMA" id="KLPCAIW"/>
<dbReference type="InterPro" id="IPR041228">
    <property type="entry name" value="Dynein_C"/>
</dbReference>
<dbReference type="FunFam" id="1.20.58.1120:FF:000001">
    <property type="entry name" value="dynein heavy chain 2, axonemal"/>
    <property type="match status" value="1"/>
</dbReference>
<dbReference type="InterPro" id="IPR004273">
    <property type="entry name" value="Dynein_heavy_D6_P-loop"/>
</dbReference>
<keyword evidence="7" id="KW-0067">ATP-binding</keyword>
<dbReference type="FunCoup" id="K3X576">
    <property type="interactions" value="4"/>
</dbReference>
<dbReference type="SUPFAM" id="SSF52540">
    <property type="entry name" value="P-loop containing nucleoside triphosphate hydrolases"/>
    <property type="match status" value="4"/>
</dbReference>
<dbReference type="Pfam" id="PF17857">
    <property type="entry name" value="AAA_lid_1"/>
    <property type="match status" value="1"/>
</dbReference>
<evidence type="ECO:0000256" key="1">
    <source>
        <dbReference type="ARBA" id="ARBA00004430"/>
    </source>
</evidence>
<feature type="compositionally biased region" description="Low complexity" evidence="15">
    <location>
        <begin position="269"/>
        <end position="289"/>
    </location>
</feature>
<evidence type="ECO:0000256" key="3">
    <source>
        <dbReference type="ARBA" id="ARBA00022490"/>
    </source>
</evidence>
<dbReference type="InterPro" id="IPR035699">
    <property type="entry name" value="AAA_6"/>
</dbReference>
<dbReference type="InterPro" id="IPR043160">
    <property type="entry name" value="Dynein_C_barrel"/>
</dbReference>
<dbReference type="InterPro" id="IPR043157">
    <property type="entry name" value="Dynein_AAA1S"/>
</dbReference>
<dbReference type="FunFam" id="3.10.490.20:FF:000009">
    <property type="entry name" value="Dynein heavy chain 4"/>
    <property type="match status" value="1"/>
</dbReference>
<evidence type="ECO:0000256" key="9">
    <source>
        <dbReference type="ARBA" id="ARBA00023054"/>
    </source>
</evidence>
<dbReference type="GO" id="GO:0008569">
    <property type="term" value="F:minus-end-directed microtubule motor activity"/>
    <property type="evidence" value="ECO:0007669"/>
    <property type="project" value="InterPro"/>
</dbReference>
<evidence type="ECO:0000256" key="4">
    <source>
        <dbReference type="ARBA" id="ARBA00022701"/>
    </source>
</evidence>
<evidence type="ECO:0000256" key="5">
    <source>
        <dbReference type="ARBA" id="ARBA00022737"/>
    </source>
</evidence>
<dbReference type="FunFam" id="3.40.50.300:FF:002141">
    <property type="entry name" value="Dynein heavy chain"/>
    <property type="match status" value="1"/>
</dbReference>
<evidence type="ECO:0000313" key="17">
    <source>
        <dbReference type="EnsemblProtists" id="PYU1_T012375"/>
    </source>
</evidence>
<dbReference type="FunFam" id="3.40.50.300:FF:000044">
    <property type="entry name" value="Dynein heavy chain 5, axonemal"/>
    <property type="match status" value="1"/>
</dbReference>
<reference evidence="17" key="3">
    <citation type="submission" date="2015-02" db="UniProtKB">
        <authorList>
            <consortium name="EnsemblProtists"/>
        </authorList>
    </citation>
    <scope>IDENTIFICATION</scope>
    <source>
        <strain evidence="17">DAOM BR144</strain>
    </source>
</reference>
<evidence type="ECO:0000256" key="8">
    <source>
        <dbReference type="ARBA" id="ARBA00023017"/>
    </source>
</evidence>
<dbReference type="EMBL" id="GL376608">
    <property type="status" value="NOT_ANNOTATED_CDS"/>
    <property type="molecule type" value="Genomic_DNA"/>
</dbReference>
<dbReference type="FunFam" id="3.40.50.300:FF:000049">
    <property type="entry name" value="Dynein, axonemal, heavy chain 5"/>
    <property type="match status" value="1"/>
</dbReference>
<proteinExistence type="inferred from homology"/>
<evidence type="ECO:0000256" key="6">
    <source>
        <dbReference type="ARBA" id="ARBA00022741"/>
    </source>
</evidence>
<dbReference type="Gene3D" id="1.10.8.720">
    <property type="entry name" value="Region D6 of dynein motor"/>
    <property type="match status" value="1"/>
</dbReference>
<dbReference type="InterPro" id="IPR042219">
    <property type="entry name" value="AAA_lid_11_sf"/>
</dbReference>
<dbReference type="PANTHER" id="PTHR46532:SF4">
    <property type="entry name" value="AAA+ ATPASE DOMAIN-CONTAINING PROTEIN"/>
    <property type="match status" value="1"/>
</dbReference>
<reference evidence="18" key="1">
    <citation type="journal article" date="2010" name="Genome Biol.">
        <title>Genome sequence of the necrotrophic plant pathogen Pythium ultimum reveals original pathogenicity mechanisms and effector repertoire.</title>
        <authorList>
            <person name="Levesque C.A."/>
            <person name="Brouwer H."/>
            <person name="Cano L."/>
            <person name="Hamilton J.P."/>
            <person name="Holt C."/>
            <person name="Huitema E."/>
            <person name="Raffaele S."/>
            <person name="Robideau G.P."/>
            <person name="Thines M."/>
            <person name="Win J."/>
            <person name="Zerillo M.M."/>
            <person name="Beakes G.W."/>
            <person name="Boore J.L."/>
            <person name="Busam D."/>
            <person name="Dumas B."/>
            <person name="Ferriera S."/>
            <person name="Fuerstenberg S.I."/>
            <person name="Gachon C.M."/>
            <person name="Gaulin E."/>
            <person name="Govers F."/>
            <person name="Grenville-Briggs L."/>
            <person name="Horner N."/>
            <person name="Hostetler J."/>
            <person name="Jiang R.H."/>
            <person name="Johnson J."/>
            <person name="Krajaejun T."/>
            <person name="Lin H."/>
            <person name="Meijer H.J."/>
            <person name="Moore B."/>
            <person name="Morris P."/>
            <person name="Phuntmart V."/>
            <person name="Puiu D."/>
            <person name="Shetty J."/>
            <person name="Stajich J.E."/>
            <person name="Tripathy S."/>
            <person name="Wawra S."/>
            <person name="van West P."/>
            <person name="Whitty B.R."/>
            <person name="Coutinho P.M."/>
            <person name="Henrissat B."/>
            <person name="Martin F."/>
            <person name="Thomas P.D."/>
            <person name="Tyler B.M."/>
            <person name="De Vries R.P."/>
            <person name="Kamoun S."/>
            <person name="Yandell M."/>
            <person name="Tisserat N."/>
            <person name="Buell C.R."/>
        </authorList>
    </citation>
    <scope>NUCLEOTIDE SEQUENCE</scope>
    <source>
        <strain evidence="18">DAOM:BR144</strain>
    </source>
</reference>
<dbReference type="InterPro" id="IPR024743">
    <property type="entry name" value="Dynein_HC_stalk"/>
</dbReference>
<evidence type="ECO:0000256" key="13">
    <source>
        <dbReference type="ARBA" id="ARBA00023273"/>
    </source>
</evidence>
<dbReference type="Pfam" id="PF12777">
    <property type="entry name" value="MT"/>
    <property type="match status" value="1"/>
</dbReference>
<dbReference type="Pfam" id="PF12774">
    <property type="entry name" value="AAA_6"/>
    <property type="match status" value="2"/>
</dbReference>